<accession>A0A0J8DE29</accession>
<dbReference type="STRING" id="1121307.CLCY_10c00130"/>
<keyword evidence="1" id="KW-1133">Transmembrane helix</keyword>
<dbReference type="Pfam" id="PF19893">
    <property type="entry name" value="DUF6366"/>
    <property type="match status" value="1"/>
</dbReference>
<dbReference type="InterPro" id="IPR045946">
    <property type="entry name" value="DUF6366"/>
</dbReference>
<dbReference type="AlphaFoldDB" id="A0A0J8DE29"/>
<keyword evidence="1" id="KW-0472">Membrane</keyword>
<dbReference type="RefSeq" id="WP_048569889.1">
    <property type="nucleotide sequence ID" value="NZ_LFVU01000007.1"/>
</dbReference>
<sequence>MNINDGQDKEEKRKIEEYKKHPMINLADSINHSKIGDLSQLTKGGGGCLIRIITTVIIIGILFFLLRTSN</sequence>
<evidence type="ECO:0000313" key="3">
    <source>
        <dbReference type="Proteomes" id="UP000036756"/>
    </source>
</evidence>
<dbReference type="Proteomes" id="UP000036756">
    <property type="component" value="Unassembled WGS sequence"/>
</dbReference>
<keyword evidence="3" id="KW-1185">Reference proteome</keyword>
<keyword evidence="1" id="KW-0812">Transmembrane</keyword>
<dbReference type="EMBL" id="LFVU01000007">
    <property type="protein sequence ID" value="KMT22468.1"/>
    <property type="molecule type" value="Genomic_DNA"/>
</dbReference>
<dbReference type="PATRIC" id="fig|1121307.3.peg.15"/>
<feature type="transmembrane region" description="Helical" evidence="1">
    <location>
        <begin position="48"/>
        <end position="66"/>
    </location>
</feature>
<name>A0A0J8DE29_CLOCY</name>
<evidence type="ECO:0000256" key="1">
    <source>
        <dbReference type="SAM" id="Phobius"/>
    </source>
</evidence>
<proteinExistence type="predicted"/>
<organism evidence="2 3">
    <name type="scientific">Clostridium cylindrosporum DSM 605</name>
    <dbReference type="NCBI Taxonomy" id="1121307"/>
    <lineage>
        <taxon>Bacteria</taxon>
        <taxon>Bacillati</taxon>
        <taxon>Bacillota</taxon>
        <taxon>Clostridia</taxon>
        <taxon>Eubacteriales</taxon>
        <taxon>Clostridiaceae</taxon>
        <taxon>Clostridium</taxon>
    </lineage>
</organism>
<gene>
    <name evidence="2" type="ORF">CLCY_10c00130</name>
</gene>
<reference evidence="2 3" key="1">
    <citation type="submission" date="2015-06" db="EMBL/GenBank/DDBJ databases">
        <title>Draft genome sequence of the purine-degrading Clostridium cylindrosporum HC-1 (DSM 605).</title>
        <authorList>
            <person name="Poehlein A."/>
            <person name="Schiel-Bengelsdorf B."/>
            <person name="Bengelsdorf F."/>
            <person name="Daniel R."/>
            <person name="Duerre P."/>
        </authorList>
    </citation>
    <scope>NUCLEOTIDE SEQUENCE [LARGE SCALE GENOMIC DNA]</scope>
    <source>
        <strain evidence="2 3">DSM 605</strain>
    </source>
</reference>
<protein>
    <submittedName>
        <fullName evidence="2">Uncharacterized protein</fullName>
    </submittedName>
</protein>
<evidence type="ECO:0000313" key="2">
    <source>
        <dbReference type="EMBL" id="KMT22468.1"/>
    </source>
</evidence>
<comment type="caution">
    <text evidence="2">The sequence shown here is derived from an EMBL/GenBank/DDBJ whole genome shotgun (WGS) entry which is preliminary data.</text>
</comment>